<proteinExistence type="predicted"/>
<reference evidence="2" key="1">
    <citation type="submission" date="2023-08" db="EMBL/GenBank/DDBJ databases">
        <title>Chromosome-level Genome Assembly of mud carp (Cirrhinus molitorella).</title>
        <authorList>
            <person name="Liu H."/>
        </authorList>
    </citation>
    <scope>NUCLEOTIDE SEQUENCE</scope>
    <source>
        <strain evidence="2">Prfri</strain>
        <tissue evidence="2">Muscle</tissue>
    </source>
</reference>
<dbReference type="EMBL" id="JAUYZG010000001">
    <property type="protein sequence ID" value="KAK2916606.1"/>
    <property type="molecule type" value="Genomic_DNA"/>
</dbReference>
<protein>
    <submittedName>
        <fullName evidence="2">Uncharacterized protein</fullName>
    </submittedName>
</protein>
<feature type="compositionally biased region" description="Polar residues" evidence="1">
    <location>
        <begin position="52"/>
        <end position="61"/>
    </location>
</feature>
<organism evidence="2 3">
    <name type="scientific">Cirrhinus molitorella</name>
    <name type="common">mud carp</name>
    <dbReference type="NCBI Taxonomy" id="172907"/>
    <lineage>
        <taxon>Eukaryota</taxon>
        <taxon>Metazoa</taxon>
        <taxon>Chordata</taxon>
        <taxon>Craniata</taxon>
        <taxon>Vertebrata</taxon>
        <taxon>Euteleostomi</taxon>
        <taxon>Actinopterygii</taxon>
        <taxon>Neopterygii</taxon>
        <taxon>Teleostei</taxon>
        <taxon>Ostariophysi</taxon>
        <taxon>Cypriniformes</taxon>
        <taxon>Cyprinidae</taxon>
        <taxon>Labeoninae</taxon>
        <taxon>Labeonini</taxon>
        <taxon>Cirrhinus</taxon>
    </lineage>
</organism>
<evidence type="ECO:0000313" key="2">
    <source>
        <dbReference type="EMBL" id="KAK2916606.1"/>
    </source>
</evidence>
<feature type="region of interest" description="Disordered" evidence="1">
    <location>
        <begin position="49"/>
        <end position="77"/>
    </location>
</feature>
<accession>A0AA88Q8Z1</accession>
<evidence type="ECO:0000313" key="3">
    <source>
        <dbReference type="Proteomes" id="UP001187343"/>
    </source>
</evidence>
<feature type="region of interest" description="Disordered" evidence="1">
    <location>
        <begin position="1"/>
        <end position="26"/>
    </location>
</feature>
<dbReference type="Gene3D" id="3.30.200.20">
    <property type="entry name" value="Phosphorylase Kinase, domain 1"/>
    <property type="match status" value="1"/>
</dbReference>
<comment type="caution">
    <text evidence="2">The sequence shown here is derived from an EMBL/GenBank/DDBJ whole genome shotgun (WGS) entry which is preliminary data.</text>
</comment>
<evidence type="ECO:0000256" key="1">
    <source>
        <dbReference type="SAM" id="MobiDB-lite"/>
    </source>
</evidence>
<name>A0AA88Q8Z1_9TELE</name>
<dbReference type="AlphaFoldDB" id="A0AA88Q8Z1"/>
<dbReference type="Proteomes" id="UP001187343">
    <property type="component" value="Unassembled WGS sequence"/>
</dbReference>
<sequence>MSKNQPVEAPVGADEKEAGREKKKKRAFHFPCLRSGTYDLDKAEKKYGIESGTHSDGQSVHTPCVQPEDEAGEEKKKKKRFWKWPSLHFPYLRTGTYDLDNAEKKYGIEAGNSWRHSNGQSVHEPCVQPKDTPIMSENHHPNPDCALRLMEGERRRRRRISTSGSPAPEVLLIAEEQLVQDILNKGHIRGQYKISHKLGGGCGSIYEGIRCHGGLKVAVKCSIKMPGMPSMRVVSSLRFAS</sequence>
<gene>
    <name evidence="2" type="ORF">Q8A67_000980</name>
</gene>
<keyword evidence="3" id="KW-1185">Reference proteome</keyword>